<feature type="coiled-coil region" evidence="1">
    <location>
        <begin position="326"/>
        <end position="360"/>
    </location>
</feature>
<evidence type="ECO:0000313" key="4">
    <source>
        <dbReference type="Proteomes" id="UP000076738"/>
    </source>
</evidence>
<dbReference type="OrthoDB" id="10255344at2759"/>
<feature type="compositionally biased region" description="Low complexity" evidence="2">
    <location>
        <begin position="1091"/>
        <end position="1105"/>
    </location>
</feature>
<evidence type="ECO:0000313" key="3">
    <source>
        <dbReference type="EMBL" id="KZO94009.1"/>
    </source>
</evidence>
<organism evidence="3 4">
    <name type="scientific">Calocera viscosa (strain TUFC12733)</name>
    <dbReference type="NCBI Taxonomy" id="1330018"/>
    <lineage>
        <taxon>Eukaryota</taxon>
        <taxon>Fungi</taxon>
        <taxon>Dikarya</taxon>
        <taxon>Basidiomycota</taxon>
        <taxon>Agaricomycotina</taxon>
        <taxon>Dacrymycetes</taxon>
        <taxon>Dacrymycetales</taxon>
        <taxon>Dacrymycetaceae</taxon>
        <taxon>Calocera</taxon>
    </lineage>
</organism>
<dbReference type="STRING" id="1330018.A0A167JWL5"/>
<feature type="coiled-coil region" evidence="1">
    <location>
        <begin position="28"/>
        <end position="55"/>
    </location>
</feature>
<gene>
    <name evidence="3" type="ORF">CALVIDRAFT_600239</name>
</gene>
<name>A0A167JWL5_CALVF</name>
<sequence>MPQDPIVDLRNTLEELTLGEEETWQDGLRAVEEERDALLKRAESSEAEIPQLKQALAAALEHVDLLRSERPSSAEVDENYQYARDVAAADRVRVSSQLSEISASIRHKEAEVLRELQGAASASGQTQAAAASPSTPDSPFPITPAEDIRAEINLRASLGASSSWIDPDKYASTIAPLLDAVDRLRSERDGLRRSLDFARNEYRFTVADLEERLAGMAKRVDEAGEEASMEEVERLTNELDDAKTRVVDAEALEQELAAQKEQLALAEATIAKLQITIAGSFVCVQHLDSSATTAQADASALRAALSHAVAEAMDLSDQLFQSQSTLTAKQDMIDELSNQLNEIASQRDALQSEVEALQTKIANSHPASGKVMTDHLTMALEVQQLRFALTRSGQATRVAQATIDDLRQDMAVNSSGNTDQAILVLRAQRDKMELQVAKRTRLAQELRNELARVDTNLKLAESRIDEMNAEADQYEAVQQQLQAKVSALEAERAERLSALQAVEAEKVELQSAVEALQRQEEEHAGRIGVLLQEKEAAEHAQGSLQAHVKSLESTIAELQASEAAIRAEHQQVTERIQVAESTTAEGTSGDELVPTIAAFFAAVHQQRTLQSTVGTLNVEVATLRALLDQKSNELQASTASQEAAVIEGTAVQEQLESLQIQHTQSSSALTAAEGKIAKLSDELSTARTEVEIMLERLSKVQSSNNTRTEEVYTKLEQLEKSSEDLQARLTTAAEELKVAVQAREQIEHERDRIQSDVRDLEHALAVAQQEATAGNAREALVGTLNLELSSEREAAVAQRQEFTDTITALEITISSLETKNSELEVFREKAAEFDGLNQQLKMNIQAHAEESKGLKEELSVTTERMMAEMTRAEQLERQLVNEAQAANELQDKLEAQLKDLDSDLSAERVTNAQLAADLAAAKEVAAKHERASVSLQFGAASSQSDLKRAEAARAKLHEQLDESTREMSRLQAEVVLLQDGLAHAQEIAAQAEEKLADAMAQPDGPASSRLAELSARIEELENQLRKKSAEAEEADDKMIEILKEKKKLQSKVDALNKRVTTLQTKLQATKEAGPADHPPSKAATTKAPIARTVSTTSEPSTSRTPGKSSAALPSTSGARSFNRTTSVPVNIFGNTNDAAPPQPALSAAHPVPIPAQISPIRPLRIPFKDANGAAPEPIIGQKRRMPSEFSQPMSDKEYVSVPTPKSPATTLRKIVKGRTGFTPVRSPLKRPVSDITNLASSPAPLATKPGMFSRTISAMDGYKAPSLSNGRVMSSASEGLFNQLSNVLKQH</sequence>
<reference evidence="3 4" key="1">
    <citation type="journal article" date="2016" name="Mol. Biol. Evol.">
        <title>Comparative Genomics of Early-Diverging Mushroom-Forming Fungi Provides Insights into the Origins of Lignocellulose Decay Capabilities.</title>
        <authorList>
            <person name="Nagy L.G."/>
            <person name="Riley R."/>
            <person name="Tritt A."/>
            <person name="Adam C."/>
            <person name="Daum C."/>
            <person name="Floudas D."/>
            <person name="Sun H."/>
            <person name="Yadav J.S."/>
            <person name="Pangilinan J."/>
            <person name="Larsson K.H."/>
            <person name="Matsuura K."/>
            <person name="Barry K."/>
            <person name="Labutti K."/>
            <person name="Kuo R."/>
            <person name="Ohm R.A."/>
            <person name="Bhattacharya S.S."/>
            <person name="Shirouzu T."/>
            <person name="Yoshinaga Y."/>
            <person name="Martin F.M."/>
            <person name="Grigoriev I.V."/>
            <person name="Hibbett D.S."/>
        </authorList>
    </citation>
    <scope>NUCLEOTIDE SEQUENCE [LARGE SCALE GENOMIC DNA]</scope>
    <source>
        <strain evidence="3 4">TUFC12733</strain>
    </source>
</reference>
<protein>
    <submittedName>
        <fullName evidence="3">Uncharacterized protein</fullName>
    </submittedName>
</protein>
<keyword evidence="4" id="KW-1185">Reference proteome</keyword>
<keyword evidence="1" id="KW-0175">Coiled coil</keyword>
<feature type="region of interest" description="Disordered" evidence="2">
    <location>
        <begin position="1065"/>
        <end position="1121"/>
    </location>
</feature>
<feature type="compositionally biased region" description="Low complexity" evidence="2">
    <location>
        <begin position="118"/>
        <end position="135"/>
    </location>
</feature>
<dbReference type="Proteomes" id="UP000076738">
    <property type="component" value="Unassembled WGS sequence"/>
</dbReference>
<dbReference type="PANTHER" id="PTHR45615:SF80">
    <property type="entry name" value="GRIP DOMAIN-CONTAINING PROTEIN"/>
    <property type="match status" value="1"/>
</dbReference>
<evidence type="ECO:0000256" key="1">
    <source>
        <dbReference type="SAM" id="Coils"/>
    </source>
</evidence>
<feature type="coiled-coil region" evidence="1">
    <location>
        <begin position="669"/>
        <end position="770"/>
    </location>
</feature>
<feature type="compositionally biased region" description="Polar residues" evidence="2">
    <location>
        <begin position="1111"/>
        <end position="1121"/>
    </location>
</feature>
<feature type="region of interest" description="Disordered" evidence="2">
    <location>
        <begin position="117"/>
        <end position="143"/>
    </location>
</feature>
<feature type="coiled-coil region" evidence="1">
    <location>
        <begin position="429"/>
        <end position="568"/>
    </location>
</feature>
<proteinExistence type="predicted"/>
<feature type="coiled-coil region" evidence="1">
    <location>
        <begin position="181"/>
        <end position="276"/>
    </location>
</feature>
<accession>A0A167JWL5</accession>
<dbReference type="PANTHER" id="PTHR45615">
    <property type="entry name" value="MYOSIN HEAVY CHAIN, NON-MUSCLE"/>
    <property type="match status" value="1"/>
</dbReference>
<dbReference type="EMBL" id="KV417297">
    <property type="protein sequence ID" value="KZO94009.1"/>
    <property type="molecule type" value="Genomic_DNA"/>
</dbReference>
<feature type="region of interest" description="Disordered" evidence="2">
    <location>
        <begin position="1187"/>
        <end position="1206"/>
    </location>
</feature>
<evidence type="ECO:0000256" key="2">
    <source>
        <dbReference type="SAM" id="MobiDB-lite"/>
    </source>
</evidence>